<feature type="domain" description="Aldehyde oxidase/xanthine dehydrogenase a/b hammerhead" evidence="1">
    <location>
        <begin position="237"/>
        <end position="315"/>
    </location>
</feature>
<comment type="caution">
    <text evidence="2">The sequence shown here is derived from an EMBL/GenBank/DDBJ whole genome shotgun (WGS) entry which is preliminary data.</text>
</comment>
<gene>
    <name evidence="2" type="ORF">ATO3_04745</name>
</gene>
<reference evidence="2 3" key="1">
    <citation type="submission" date="2013-04" db="EMBL/GenBank/DDBJ databases">
        <title>Oceanicola sp. 22II1-22F33 Genome Sequencing.</title>
        <authorList>
            <person name="Lai Q."/>
            <person name="Li G."/>
            <person name="Shao Z."/>
        </authorList>
    </citation>
    <scope>NUCLEOTIDE SEQUENCE [LARGE SCALE GENOMIC DNA]</scope>
    <source>
        <strain evidence="2 3">22II1-22F33</strain>
    </source>
</reference>
<dbReference type="PIRSF" id="PIRSF036389">
    <property type="entry name" value="IOR_B"/>
    <property type="match status" value="1"/>
</dbReference>
<evidence type="ECO:0000313" key="3">
    <source>
        <dbReference type="Proteomes" id="UP000215377"/>
    </source>
</evidence>
<dbReference type="InterPro" id="IPR046867">
    <property type="entry name" value="AldOxase/xan_DH_MoCoBD2"/>
</dbReference>
<evidence type="ECO:0000259" key="1">
    <source>
        <dbReference type="SMART" id="SM01008"/>
    </source>
</evidence>
<dbReference type="Proteomes" id="UP000215377">
    <property type="component" value="Unassembled WGS sequence"/>
</dbReference>
<dbReference type="Pfam" id="PF02738">
    <property type="entry name" value="MoCoBD_1"/>
    <property type="match status" value="1"/>
</dbReference>
<dbReference type="EMBL" id="AQQR01000001">
    <property type="protein sequence ID" value="OWU77944.1"/>
    <property type="molecule type" value="Genomic_DNA"/>
</dbReference>
<keyword evidence="3" id="KW-1185">Reference proteome</keyword>
<organism evidence="2 3">
    <name type="scientific">Marinibacterium profundimaris</name>
    <dbReference type="NCBI Taxonomy" id="1679460"/>
    <lineage>
        <taxon>Bacteria</taxon>
        <taxon>Pseudomonadati</taxon>
        <taxon>Pseudomonadota</taxon>
        <taxon>Alphaproteobacteria</taxon>
        <taxon>Rhodobacterales</taxon>
        <taxon>Paracoccaceae</taxon>
        <taxon>Marinibacterium</taxon>
    </lineage>
</organism>
<dbReference type="AlphaFoldDB" id="A0A225NSM7"/>
<dbReference type="PANTHER" id="PTHR47495:SF2">
    <property type="entry name" value="ALDEHYDE DEHYDROGENASE"/>
    <property type="match status" value="1"/>
</dbReference>
<dbReference type="InterPro" id="IPR000674">
    <property type="entry name" value="Ald_Oxase/Xan_DH_a/b"/>
</dbReference>
<dbReference type="Pfam" id="PF20256">
    <property type="entry name" value="MoCoBD_2"/>
    <property type="match status" value="1"/>
</dbReference>
<dbReference type="Gene3D" id="3.90.1170.50">
    <property type="entry name" value="Aldehyde oxidase/xanthine dehydrogenase, a/b hammerhead"/>
    <property type="match status" value="1"/>
</dbReference>
<dbReference type="PROSITE" id="PS51318">
    <property type="entry name" value="TAT"/>
    <property type="match status" value="1"/>
</dbReference>
<name>A0A225NSM7_9RHOB</name>
<dbReference type="InterPro" id="IPR052516">
    <property type="entry name" value="N-heterocyclic_Hydroxylase"/>
</dbReference>
<dbReference type="InterPro" id="IPR037165">
    <property type="entry name" value="AldOxase/xan_DH_Mopterin-bd_sf"/>
</dbReference>
<evidence type="ECO:0000313" key="2">
    <source>
        <dbReference type="EMBL" id="OWU77944.1"/>
    </source>
</evidence>
<dbReference type="Gene3D" id="3.30.365.10">
    <property type="entry name" value="Aldehyde oxidase/xanthine dehydrogenase, molybdopterin binding domain"/>
    <property type="match status" value="4"/>
</dbReference>
<dbReference type="InterPro" id="IPR012368">
    <property type="entry name" value="OxRdtase_Mopterin-bd_su_IorB"/>
</dbReference>
<dbReference type="SUPFAM" id="SSF56003">
    <property type="entry name" value="Molybdenum cofactor-binding domain"/>
    <property type="match status" value="2"/>
</dbReference>
<proteinExistence type="predicted"/>
<accession>A0A225NSM7</accession>
<dbReference type="InterPro" id="IPR006311">
    <property type="entry name" value="TAT_signal"/>
</dbReference>
<dbReference type="InterPro" id="IPR008274">
    <property type="entry name" value="AldOxase/xan_DH_MoCoBD1"/>
</dbReference>
<dbReference type="PANTHER" id="PTHR47495">
    <property type="entry name" value="ALDEHYDE DEHYDROGENASE"/>
    <property type="match status" value="1"/>
</dbReference>
<dbReference type="GO" id="GO:0016491">
    <property type="term" value="F:oxidoreductase activity"/>
    <property type="evidence" value="ECO:0007669"/>
    <property type="project" value="InterPro"/>
</dbReference>
<protein>
    <submittedName>
        <fullName evidence="2">Isoquinoline 1-oxidoreductase</fullName>
    </submittedName>
</protein>
<dbReference type="OrthoDB" id="9767994at2"/>
<sequence>MSRLGTIARRSFLIGSAAIAGGVAFGVWKLNQPLANPLQPGPGEAALNPFIFIDGSGVTIITPKAEMGQGVQTTLAALAAEELDLDWEQVRVLHGPPAAAYYNSVMLGNVLPFKDYAMSDFQHRLAEEVGRFGKVVGLQITGGSTSMTDGFVRLREAGATARETLKLAASAQLNVAPASLRTESGQVIAPDGTAIRYEDLAEAAAQIDPPKVTLRDPSHWRYIGQSMPRLDQVAKATGTATFGIDVRMEGQRFATLRMNPNLGGGMVSYDATRAEAMPGVEKIIDLGNGIAVVARNTWLAFRAAEAVEITWQSAPYPPEQAQMWEAIEASFADAPNSTMRDDGDTTNGIAGATEVTAEYRVPFLAHATMEPMNAAALYTGEALQIACGNQVPTLVQSHCAEAVGLEPEQVSVETTFLGGGFGRRGEYDYAVYAARVAKEMPGTPIQVTWTREEDMGHDFYRPAAIGRFRGAVQDGRAVMLDGQIAGPSVTASAMPRLTGMQAAGPDRVLVEGAYDQPYAIPNYRIRGHITDLGLPIGFWRSVGASVNGFLHECFLDEMAHVAGRDPLDFRLEMMRSEHAPSAGCLEKVAEMSGWTGQTPEGIGRGVGFTYSFGTPVAQVVEVAQTDSGIRIARAWIACDVGLALDPEIVKAQMVSGLVYGLSAAVMGEITFAGGAVEQQNFWDYDALRMHTMPQVEVAVLEANGHMGGAGEPGTPPSMPALANALYDLTGTRARELPLNRSFDFVV</sequence>
<dbReference type="RefSeq" id="WP_088648616.1">
    <property type="nucleotide sequence ID" value="NZ_AQQR01000001.1"/>
</dbReference>
<dbReference type="SMART" id="SM01008">
    <property type="entry name" value="Ald_Xan_dh_C"/>
    <property type="match status" value="1"/>
</dbReference>